<name>A0ABP4BDA7_9ACTN</name>
<dbReference type="Proteomes" id="UP001500665">
    <property type="component" value="Unassembled WGS sequence"/>
</dbReference>
<feature type="compositionally biased region" description="Basic and acidic residues" evidence="8">
    <location>
        <begin position="629"/>
        <end position="641"/>
    </location>
</feature>
<accession>A0ABP4BDA7</accession>
<keyword evidence="9" id="KW-0472">Membrane</keyword>
<dbReference type="EC" id="2.7.13.3" evidence="2"/>
<evidence type="ECO:0000256" key="7">
    <source>
        <dbReference type="ARBA" id="ARBA00022989"/>
    </source>
</evidence>
<dbReference type="InterPro" id="IPR013587">
    <property type="entry name" value="Nitrate/nitrite_sensing"/>
</dbReference>
<feature type="compositionally biased region" description="Pro residues" evidence="8">
    <location>
        <begin position="680"/>
        <end position="701"/>
    </location>
</feature>
<evidence type="ECO:0000256" key="2">
    <source>
        <dbReference type="ARBA" id="ARBA00012438"/>
    </source>
</evidence>
<keyword evidence="13" id="KW-1185">Reference proteome</keyword>
<keyword evidence="6" id="KW-0418">Kinase</keyword>
<reference evidence="13" key="1">
    <citation type="journal article" date="2019" name="Int. J. Syst. Evol. Microbiol.">
        <title>The Global Catalogue of Microorganisms (GCM) 10K type strain sequencing project: providing services to taxonomists for standard genome sequencing and annotation.</title>
        <authorList>
            <consortium name="The Broad Institute Genomics Platform"/>
            <consortium name="The Broad Institute Genome Sequencing Center for Infectious Disease"/>
            <person name="Wu L."/>
            <person name="Ma J."/>
        </authorList>
    </citation>
    <scope>NUCLEOTIDE SEQUENCE [LARGE SCALE GENOMIC DNA]</scope>
    <source>
        <strain evidence="13">JCM 10696</strain>
    </source>
</reference>
<protein>
    <recommendedName>
        <fullName evidence="2">histidine kinase</fullName>
        <ecNumber evidence="2">2.7.13.3</ecNumber>
    </recommendedName>
</protein>
<keyword evidence="5 9" id="KW-0812">Transmembrane</keyword>
<feature type="region of interest" description="Disordered" evidence="8">
    <location>
        <begin position="621"/>
        <end position="721"/>
    </location>
</feature>
<dbReference type="InterPro" id="IPR010910">
    <property type="entry name" value="Nitrate/nitrite_sensing_bac"/>
</dbReference>
<comment type="caution">
    <text evidence="12">The sequence shown here is derived from an EMBL/GenBank/DDBJ whole genome shotgun (WGS) entry which is preliminary data.</text>
</comment>
<dbReference type="PROSITE" id="PS50906">
    <property type="entry name" value="NIT"/>
    <property type="match status" value="1"/>
</dbReference>
<evidence type="ECO:0000256" key="6">
    <source>
        <dbReference type="ARBA" id="ARBA00022777"/>
    </source>
</evidence>
<dbReference type="PROSITE" id="PS50109">
    <property type="entry name" value="HIS_KIN"/>
    <property type="match status" value="1"/>
</dbReference>
<feature type="domain" description="Histidine kinase" evidence="10">
    <location>
        <begin position="511"/>
        <end position="616"/>
    </location>
</feature>
<evidence type="ECO:0000259" key="10">
    <source>
        <dbReference type="PROSITE" id="PS50109"/>
    </source>
</evidence>
<feature type="transmembrane region" description="Helical" evidence="9">
    <location>
        <begin position="297"/>
        <end position="320"/>
    </location>
</feature>
<organism evidence="12 13">
    <name type="scientific">Actinocorallia libanotica</name>
    <dbReference type="NCBI Taxonomy" id="46162"/>
    <lineage>
        <taxon>Bacteria</taxon>
        <taxon>Bacillati</taxon>
        <taxon>Actinomycetota</taxon>
        <taxon>Actinomycetes</taxon>
        <taxon>Streptosporangiales</taxon>
        <taxon>Thermomonosporaceae</taxon>
        <taxon>Actinocorallia</taxon>
    </lineage>
</organism>
<gene>
    <name evidence="12" type="ORF">GCM10009550_20970</name>
</gene>
<evidence type="ECO:0000256" key="4">
    <source>
        <dbReference type="ARBA" id="ARBA00022679"/>
    </source>
</evidence>
<evidence type="ECO:0000256" key="9">
    <source>
        <dbReference type="SAM" id="Phobius"/>
    </source>
</evidence>
<dbReference type="PANTHER" id="PTHR45436">
    <property type="entry name" value="SENSOR HISTIDINE KINASE YKOH"/>
    <property type="match status" value="1"/>
</dbReference>
<feature type="domain" description="NIT" evidence="11">
    <location>
        <begin position="43"/>
        <end position="293"/>
    </location>
</feature>
<evidence type="ECO:0000256" key="5">
    <source>
        <dbReference type="ARBA" id="ARBA00022692"/>
    </source>
</evidence>
<evidence type="ECO:0000313" key="13">
    <source>
        <dbReference type="Proteomes" id="UP001500665"/>
    </source>
</evidence>
<dbReference type="PANTHER" id="PTHR45436:SF5">
    <property type="entry name" value="SENSOR HISTIDINE KINASE TRCS"/>
    <property type="match status" value="1"/>
</dbReference>
<dbReference type="EMBL" id="BAAAHH010000006">
    <property type="protein sequence ID" value="GAA0946375.1"/>
    <property type="molecule type" value="Genomic_DNA"/>
</dbReference>
<dbReference type="Pfam" id="PF02518">
    <property type="entry name" value="HATPase_c"/>
    <property type="match status" value="1"/>
</dbReference>
<keyword evidence="4" id="KW-0808">Transferase</keyword>
<dbReference type="Gene3D" id="3.30.565.10">
    <property type="entry name" value="Histidine kinase-like ATPase, C-terminal domain"/>
    <property type="match status" value="1"/>
</dbReference>
<sequence>MIVSLLTVPLVTLVVLWGFAVSAAWTDTLRLVRSNTFLTHVVEPVEALTAGLQHERRMSMALLADSPVVGMVGLKAQRARTDAARGRLLSAYRSSELDSVSSELLDLRINALIQELDGLDALRAEIDRQATDRETVLKRYSALVVAGNMVYDSADTGDAALNREIRVHVSLAHAHEMISYEDALLAGALTAGAPTRAEYTEFVQTVGAHRVRYAEILKGLGAEDRRYFERLQRSEHYLAFQELEDRLMADPGTAAAPAVDAGEWHTASERWLNDLVRFHADTREALSGRAVDYAKGVLLRMALSGGLGLVAVVVSIVFGVRTGRRLIRENRRMVRALEGFTEERLPSISELVHQGVEIDPDEGMPLRDFTITEIAQVHEAFARSRRAVVAATVSEVAARRGLGEVFVNLARRNQVLLQRLLRLLDAMERKAKTPEDLTDLFEIDHLVTRMRRHAEGLVILAGRPAGRTWRRPVPVVDVVRAAVAEIEDYQRVKVPPIPEDLAVAGTATADVVHLLAELIENAAMYSPPEMQVQITAQAVAHGLALEVEDRGLGLDEDKRESLNQTLAEAPDFDLFDSARLGLFVVARLARRHDIAVRLRPSPYGGTTAIVVLPPGVLVEAQEEPAAPEPKPEPRSRPRREQPVAVPAAGEGELPRRVRQSNLAPQLREQGGTDPAGARPAAPPPPGGGGGPAPPPPRPGGPPTGTGARPHVRDAAGLAART</sequence>
<comment type="catalytic activity">
    <reaction evidence="1">
        <text>ATP + protein L-histidine = ADP + protein N-phospho-L-histidine.</text>
        <dbReference type="EC" id="2.7.13.3"/>
    </reaction>
</comment>
<evidence type="ECO:0000313" key="12">
    <source>
        <dbReference type="EMBL" id="GAA0946375.1"/>
    </source>
</evidence>
<evidence type="ECO:0000256" key="1">
    <source>
        <dbReference type="ARBA" id="ARBA00000085"/>
    </source>
</evidence>
<evidence type="ECO:0000259" key="11">
    <source>
        <dbReference type="PROSITE" id="PS50906"/>
    </source>
</evidence>
<dbReference type="SUPFAM" id="SSF55874">
    <property type="entry name" value="ATPase domain of HSP90 chaperone/DNA topoisomerase II/histidine kinase"/>
    <property type="match status" value="1"/>
</dbReference>
<keyword evidence="3" id="KW-0597">Phosphoprotein</keyword>
<dbReference type="SMART" id="SM00387">
    <property type="entry name" value="HATPase_c"/>
    <property type="match status" value="1"/>
</dbReference>
<evidence type="ECO:0000256" key="8">
    <source>
        <dbReference type="SAM" id="MobiDB-lite"/>
    </source>
</evidence>
<proteinExistence type="predicted"/>
<dbReference type="InterPro" id="IPR005467">
    <property type="entry name" value="His_kinase_dom"/>
</dbReference>
<dbReference type="Pfam" id="PF08376">
    <property type="entry name" value="NIT"/>
    <property type="match status" value="1"/>
</dbReference>
<evidence type="ECO:0000256" key="3">
    <source>
        <dbReference type="ARBA" id="ARBA00022553"/>
    </source>
</evidence>
<dbReference type="InterPro" id="IPR050428">
    <property type="entry name" value="TCS_sensor_his_kinase"/>
</dbReference>
<dbReference type="InterPro" id="IPR036890">
    <property type="entry name" value="HATPase_C_sf"/>
</dbReference>
<dbReference type="InterPro" id="IPR003594">
    <property type="entry name" value="HATPase_dom"/>
</dbReference>
<keyword evidence="7 9" id="KW-1133">Transmembrane helix</keyword>